<name>A0A1D1W6W5_RAMVA</name>
<evidence type="ECO:0000313" key="6">
    <source>
        <dbReference type="EMBL" id="GAV06819.1"/>
    </source>
</evidence>
<dbReference type="EMBL" id="BDGG01000014">
    <property type="protein sequence ID" value="GAV06819.1"/>
    <property type="molecule type" value="Genomic_DNA"/>
</dbReference>
<feature type="domain" description="HotDog ACOT-type" evidence="5">
    <location>
        <begin position="290"/>
        <end position="402"/>
    </location>
</feature>
<keyword evidence="7" id="KW-1185">Reference proteome</keyword>
<dbReference type="InterPro" id="IPR029069">
    <property type="entry name" value="HotDog_dom_sf"/>
</dbReference>
<dbReference type="InterPro" id="IPR033120">
    <property type="entry name" value="HOTDOG_ACOT"/>
</dbReference>
<comment type="caution">
    <text evidence="6">The sequence shown here is derived from an EMBL/GenBank/DDBJ whole genome shotgun (WGS) entry which is preliminary data.</text>
</comment>
<feature type="domain" description="HotDog ACOT-type" evidence="5">
    <location>
        <begin position="78"/>
        <end position="210"/>
    </location>
</feature>
<dbReference type="CDD" id="cd03442">
    <property type="entry name" value="BFIT_BACH"/>
    <property type="match status" value="1"/>
</dbReference>
<dbReference type="SUPFAM" id="SSF54637">
    <property type="entry name" value="Thioesterase/thiol ester dehydrase-isomerase"/>
    <property type="match status" value="2"/>
</dbReference>
<keyword evidence="4" id="KW-0809">Transit peptide</keyword>
<accession>A0A1D1W6W5</accession>
<keyword evidence="2" id="KW-0677">Repeat</keyword>
<dbReference type="PANTHER" id="PTHR12655">
    <property type="entry name" value="ACYL-COA THIOESTERASE"/>
    <property type="match status" value="1"/>
</dbReference>
<evidence type="ECO:0000256" key="2">
    <source>
        <dbReference type="ARBA" id="ARBA00022737"/>
    </source>
</evidence>
<dbReference type="Proteomes" id="UP000186922">
    <property type="component" value="Unassembled WGS sequence"/>
</dbReference>
<organism evidence="6 7">
    <name type="scientific">Ramazzottius varieornatus</name>
    <name type="common">Water bear</name>
    <name type="synonym">Tardigrade</name>
    <dbReference type="NCBI Taxonomy" id="947166"/>
    <lineage>
        <taxon>Eukaryota</taxon>
        <taxon>Metazoa</taxon>
        <taxon>Ecdysozoa</taxon>
        <taxon>Tardigrada</taxon>
        <taxon>Eutardigrada</taxon>
        <taxon>Parachela</taxon>
        <taxon>Hypsibioidea</taxon>
        <taxon>Ramazzottiidae</taxon>
        <taxon>Ramazzottius</taxon>
    </lineage>
</organism>
<dbReference type="GO" id="GO:0047617">
    <property type="term" value="F:fatty acyl-CoA hydrolase activity"/>
    <property type="evidence" value="ECO:0007669"/>
    <property type="project" value="TreeGrafter"/>
</dbReference>
<protein>
    <recommendedName>
        <fullName evidence="5">HotDog ACOT-type domain-containing protein</fullName>
    </recommendedName>
</protein>
<evidence type="ECO:0000259" key="5">
    <source>
        <dbReference type="PROSITE" id="PS51770"/>
    </source>
</evidence>
<dbReference type="GO" id="GO:0006637">
    <property type="term" value="P:acyl-CoA metabolic process"/>
    <property type="evidence" value="ECO:0007669"/>
    <property type="project" value="TreeGrafter"/>
</dbReference>
<dbReference type="Gene3D" id="3.10.129.10">
    <property type="entry name" value="Hotdog Thioesterase"/>
    <property type="match status" value="2"/>
</dbReference>
<dbReference type="PANTHER" id="PTHR12655:SF0">
    <property type="entry name" value="ACYL-COENZYME A THIOESTERASE 9, MITOCHONDRIAL"/>
    <property type="match status" value="1"/>
</dbReference>
<comment type="similarity">
    <text evidence="1">Belongs to the acyl coenzyme A hydrolase family.</text>
</comment>
<proteinExistence type="inferred from homology"/>
<dbReference type="AlphaFoldDB" id="A0A1D1W6W5"/>
<keyword evidence="3" id="KW-0378">Hydrolase</keyword>
<dbReference type="PROSITE" id="PS51770">
    <property type="entry name" value="HOTDOG_ACOT"/>
    <property type="match status" value="2"/>
</dbReference>
<reference evidence="6 7" key="1">
    <citation type="journal article" date="2016" name="Nat. Commun.">
        <title>Extremotolerant tardigrade genome and improved radiotolerance of human cultured cells by tardigrade-unique protein.</title>
        <authorList>
            <person name="Hashimoto T."/>
            <person name="Horikawa D.D."/>
            <person name="Saito Y."/>
            <person name="Kuwahara H."/>
            <person name="Kozuka-Hata H."/>
            <person name="Shin-I T."/>
            <person name="Minakuchi Y."/>
            <person name="Ohishi K."/>
            <person name="Motoyama A."/>
            <person name="Aizu T."/>
            <person name="Enomoto A."/>
            <person name="Kondo K."/>
            <person name="Tanaka S."/>
            <person name="Hara Y."/>
            <person name="Koshikawa S."/>
            <person name="Sagara H."/>
            <person name="Miura T."/>
            <person name="Yokobori S."/>
            <person name="Miyagawa K."/>
            <person name="Suzuki Y."/>
            <person name="Kubo T."/>
            <person name="Oyama M."/>
            <person name="Kohara Y."/>
            <person name="Fujiyama A."/>
            <person name="Arakawa K."/>
            <person name="Katayama T."/>
            <person name="Toyoda A."/>
            <person name="Kunieda T."/>
        </authorList>
    </citation>
    <scope>NUCLEOTIDE SEQUENCE [LARGE SCALE GENOMIC DNA]</scope>
    <source>
        <strain evidence="6 7">YOKOZUNA-1</strain>
    </source>
</reference>
<evidence type="ECO:0000313" key="7">
    <source>
        <dbReference type="Proteomes" id="UP000186922"/>
    </source>
</evidence>
<evidence type="ECO:0000256" key="3">
    <source>
        <dbReference type="ARBA" id="ARBA00022801"/>
    </source>
</evidence>
<evidence type="ECO:0000256" key="4">
    <source>
        <dbReference type="ARBA" id="ARBA00022946"/>
    </source>
</evidence>
<dbReference type="FunFam" id="3.10.129.10:FF:000012">
    <property type="entry name" value="Acyl-coenzyme A thioesterase 9, mitochondrial"/>
    <property type="match status" value="1"/>
</dbReference>
<evidence type="ECO:0000256" key="1">
    <source>
        <dbReference type="ARBA" id="ARBA00010458"/>
    </source>
</evidence>
<dbReference type="STRING" id="947166.A0A1D1W6W5"/>
<gene>
    <name evidence="6" type="primary">RvY_16742</name>
    <name evidence="6" type="synonym">RvY_16742.1</name>
    <name evidence="6" type="ORF">RvY_16742-1</name>
</gene>
<dbReference type="Pfam" id="PF03061">
    <property type="entry name" value="4HBT"/>
    <property type="match status" value="1"/>
</dbReference>
<dbReference type="InterPro" id="IPR006683">
    <property type="entry name" value="Thioestr_dom"/>
</dbReference>
<dbReference type="GO" id="GO:0005739">
    <property type="term" value="C:mitochondrion"/>
    <property type="evidence" value="ECO:0007669"/>
    <property type="project" value="TreeGrafter"/>
</dbReference>
<sequence>MAFSSRILKFASLRVIVRQIHNATISRPAGFPESTRTIDEMRENMRNLVGTPTTFKESTRIQHAVTPLAESQDELPPRRLFDSYDEIIIPLKDNVTKREEYYNAFHKVRFGRLLEDLDMFAVWLTYKHTLSTEDMATARSPMGIVTGMVDRIDVETRDISVEKDIMLRGLVTWVGQSSAETLLLMEQPNDQGEWVKLLEARFVLVARDPKTSRKALLNPLVPSGKEEELLNTEATGSYTRRRQWMEESLFKMPPNADETKLIHDKFLQTVDPRESVFSYRVKPANSEWLSDAVLKNVHICHPQSRNIYGKVFGGFLMRNAFELAWVNAYMYCGSRPLTLTVDDIKFRRPVEIGSILLMSARLVYTEGPHMQIRVHAEVIDPQTRKRETTNTFYFTFRDATGKAVKIIMPKTYSDAMMYLTGRRHFAASKHYQRLIELAKPDGDGAPDKAGREF</sequence>
<dbReference type="OrthoDB" id="331699at2759"/>